<dbReference type="InterPro" id="IPR036388">
    <property type="entry name" value="WH-like_DNA-bd_sf"/>
</dbReference>
<dbReference type="InterPro" id="IPR039425">
    <property type="entry name" value="RNA_pol_sigma-70-like"/>
</dbReference>
<dbReference type="Pfam" id="PF07638">
    <property type="entry name" value="Sigma70_ECF"/>
    <property type="match status" value="1"/>
</dbReference>
<dbReference type="AlphaFoldDB" id="A0A7W8D5A8"/>
<protein>
    <submittedName>
        <fullName evidence="6">RNA polymerase sigma factor (TIGR02999 family)</fullName>
    </submittedName>
</protein>
<dbReference type="Proteomes" id="UP000521199">
    <property type="component" value="Unassembled WGS sequence"/>
</dbReference>
<gene>
    <name evidence="6" type="ORF">HNQ52_001710</name>
</gene>
<comment type="similarity">
    <text evidence="1">Belongs to the sigma-70 factor family. ECF subfamily.</text>
</comment>
<evidence type="ECO:0000256" key="3">
    <source>
        <dbReference type="ARBA" id="ARBA00023082"/>
    </source>
</evidence>
<keyword evidence="4" id="KW-0804">Transcription</keyword>
<reference evidence="6 7" key="1">
    <citation type="submission" date="2020-08" db="EMBL/GenBank/DDBJ databases">
        <title>Genomic Encyclopedia of Type Strains, Phase IV (KMG-IV): sequencing the most valuable type-strain genomes for metagenomic binning, comparative biology and taxonomic classification.</title>
        <authorList>
            <person name="Goeker M."/>
        </authorList>
    </citation>
    <scope>NUCLEOTIDE SEQUENCE [LARGE SCALE GENOMIC DNA]</scope>
    <source>
        <strain evidence="6 7">DSM 24163</strain>
    </source>
</reference>
<dbReference type="NCBIfam" id="TIGR02937">
    <property type="entry name" value="sigma70-ECF"/>
    <property type="match status" value="1"/>
</dbReference>
<keyword evidence="2" id="KW-0805">Transcription regulation</keyword>
<dbReference type="InterPro" id="IPR053812">
    <property type="entry name" value="HTH_Sigma70_ECF-like"/>
</dbReference>
<organism evidence="6 7">
    <name type="scientific">Chiayiivirga flava</name>
    <dbReference type="NCBI Taxonomy" id="659595"/>
    <lineage>
        <taxon>Bacteria</taxon>
        <taxon>Pseudomonadati</taxon>
        <taxon>Pseudomonadota</taxon>
        <taxon>Gammaproteobacteria</taxon>
        <taxon>Lysobacterales</taxon>
        <taxon>Lysobacteraceae</taxon>
        <taxon>Chiayiivirga</taxon>
    </lineage>
</organism>
<keyword evidence="7" id="KW-1185">Reference proteome</keyword>
<evidence type="ECO:0000313" key="6">
    <source>
        <dbReference type="EMBL" id="MBB5208181.1"/>
    </source>
</evidence>
<evidence type="ECO:0000259" key="5">
    <source>
        <dbReference type="Pfam" id="PF07638"/>
    </source>
</evidence>
<evidence type="ECO:0000256" key="1">
    <source>
        <dbReference type="ARBA" id="ARBA00010641"/>
    </source>
</evidence>
<dbReference type="NCBIfam" id="TIGR02999">
    <property type="entry name" value="Sig-70_X6"/>
    <property type="match status" value="1"/>
</dbReference>
<dbReference type="SUPFAM" id="SSF88659">
    <property type="entry name" value="Sigma3 and sigma4 domains of RNA polymerase sigma factors"/>
    <property type="match status" value="1"/>
</dbReference>
<dbReference type="InterPro" id="IPR011517">
    <property type="entry name" value="RNA_pol_sigma70_ECF-like"/>
</dbReference>
<keyword evidence="3" id="KW-0731">Sigma factor</keyword>
<proteinExistence type="inferred from homology"/>
<dbReference type="PANTHER" id="PTHR43133:SF39">
    <property type="entry name" value="SIMILAR TO RNA POLYMERASE SIGMA-E FACTOR"/>
    <property type="match status" value="1"/>
</dbReference>
<dbReference type="GO" id="GO:0016987">
    <property type="term" value="F:sigma factor activity"/>
    <property type="evidence" value="ECO:0007669"/>
    <property type="project" value="UniProtKB-KW"/>
</dbReference>
<dbReference type="EMBL" id="JACHHP010000002">
    <property type="protein sequence ID" value="MBB5208181.1"/>
    <property type="molecule type" value="Genomic_DNA"/>
</dbReference>
<evidence type="ECO:0000256" key="2">
    <source>
        <dbReference type="ARBA" id="ARBA00023015"/>
    </source>
</evidence>
<name>A0A7W8D5A8_9GAMM</name>
<dbReference type="InterPro" id="IPR013324">
    <property type="entry name" value="RNA_pol_sigma_r3/r4-like"/>
</dbReference>
<dbReference type="RefSeq" id="WP_183960677.1">
    <property type="nucleotide sequence ID" value="NZ_JACHHP010000002.1"/>
</dbReference>
<evidence type="ECO:0000313" key="7">
    <source>
        <dbReference type="Proteomes" id="UP000521199"/>
    </source>
</evidence>
<sequence>MRGPPSDAIDPPTGDTPAGTMTAQALFTQVYERLKAMASRKLPAHGATLQTTALVHELYLRMQTGRDLGFDAPAQFFAYAARAMRHLLRDRARDRLRQRAGGAWERQPLDAADPGLAVDDASEALALDEALDALEGIDARVAQVVELRYFAGLTGEQVADALGLNRRTVQRDWDFARSFLRARLGDGAGMSQSTAEQRSTGHER</sequence>
<evidence type="ECO:0000256" key="4">
    <source>
        <dbReference type="ARBA" id="ARBA00023163"/>
    </source>
</evidence>
<accession>A0A7W8D5A8</accession>
<dbReference type="PANTHER" id="PTHR43133">
    <property type="entry name" value="RNA POLYMERASE ECF-TYPE SIGMA FACTO"/>
    <property type="match status" value="1"/>
</dbReference>
<dbReference type="GO" id="GO:0006352">
    <property type="term" value="P:DNA-templated transcription initiation"/>
    <property type="evidence" value="ECO:0007669"/>
    <property type="project" value="InterPro"/>
</dbReference>
<dbReference type="Gene3D" id="1.10.10.10">
    <property type="entry name" value="Winged helix-like DNA-binding domain superfamily/Winged helix DNA-binding domain"/>
    <property type="match status" value="1"/>
</dbReference>
<feature type="domain" description="RNA polymerase sigma-70 ECF-like HTH" evidence="5">
    <location>
        <begin position="23"/>
        <end position="184"/>
    </location>
</feature>
<dbReference type="SUPFAM" id="SSF88946">
    <property type="entry name" value="Sigma2 domain of RNA polymerase sigma factors"/>
    <property type="match status" value="1"/>
</dbReference>
<dbReference type="InterPro" id="IPR013325">
    <property type="entry name" value="RNA_pol_sigma_r2"/>
</dbReference>
<comment type="caution">
    <text evidence="6">The sequence shown here is derived from an EMBL/GenBank/DDBJ whole genome shotgun (WGS) entry which is preliminary data.</text>
</comment>
<dbReference type="InterPro" id="IPR014284">
    <property type="entry name" value="RNA_pol_sigma-70_dom"/>
</dbReference>